<dbReference type="KEGG" id="csr:Cspa_c26720"/>
<dbReference type="eggNOG" id="ENOG5030NZV">
    <property type="taxonomic scope" value="Bacteria"/>
</dbReference>
<name>M1MYE5_9CLOT</name>
<evidence type="ECO:0000313" key="2">
    <source>
        <dbReference type="Proteomes" id="UP000011728"/>
    </source>
</evidence>
<dbReference type="Proteomes" id="UP000011728">
    <property type="component" value="Chromosome"/>
</dbReference>
<proteinExistence type="predicted"/>
<gene>
    <name evidence="1" type="ORF">Cspa_c26720</name>
</gene>
<accession>M1MYE5</accession>
<dbReference type="EMBL" id="CP004121">
    <property type="protein sequence ID" value="AGF56437.1"/>
    <property type="molecule type" value="Genomic_DNA"/>
</dbReference>
<keyword evidence="2" id="KW-1185">Reference proteome</keyword>
<dbReference type="PATRIC" id="fig|931276.5.peg.2681"/>
<organism evidence="1 2">
    <name type="scientific">Clostridium saccharoperbutylacetonicum N1-4(HMT)</name>
    <dbReference type="NCBI Taxonomy" id="931276"/>
    <lineage>
        <taxon>Bacteria</taxon>
        <taxon>Bacillati</taxon>
        <taxon>Bacillota</taxon>
        <taxon>Clostridia</taxon>
        <taxon>Eubacteriales</taxon>
        <taxon>Clostridiaceae</taxon>
        <taxon>Clostridium</taxon>
    </lineage>
</organism>
<dbReference type="AlphaFoldDB" id="M1MYE5"/>
<dbReference type="HOGENOM" id="CLU_2567858_0_0_9"/>
<dbReference type="RefSeq" id="WP_015392756.1">
    <property type="nucleotide sequence ID" value="NC_020291.1"/>
</dbReference>
<protein>
    <submittedName>
        <fullName evidence="1">Uncharacterized protein</fullName>
    </submittedName>
</protein>
<evidence type="ECO:0000313" key="1">
    <source>
        <dbReference type="EMBL" id="AGF56437.1"/>
    </source>
</evidence>
<reference evidence="1 2" key="1">
    <citation type="submission" date="2013-02" db="EMBL/GenBank/DDBJ databases">
        <title>Genome sequence of Clostridium saccharoperbutylacetonicum N1-4(HMT).</title>
        <authorList>
            <person name="Poehlein A."/>
            <person name="Daniel R."/>
        </authorList>
    </citation>
    <scope>NUCLEOTIDE SEQUENCE [LARGE SCALE GENOMIC DNA]</scope>
    <source>
        <strain evidence="2">N1-4(HMT)</strain>
    </source>
</reference>
<dbReference type="OrthoDB" id="9954325at2"/>
<sequence length="81" mass="9516">MSDQLLILKNKYNQTLDRNKKAEEYFQEHTVEECLNKKFKSGTALDVFNEVTKELSNLIIQIESTMGNKMTHYEKINGFKL</sequence>